<comment type="caution">
    <text evidence="1">The sequence shown here is derived from an EMBL/GenBank/DDBJ whole genome shotgun (WGS) entry which is preliminary data.</text>
</comment>
<accession>A0A0F9IZP9</accession>
<proteinExistence type="predicted"/>
<dbReference type="EMBL" id="LAZR01017747">
    <property type="protein sequence ID" value="KKL99140.1"/>
    <property type="molecule type" value="Genomic_DNA"/>
</dbReference>
<gene>
    <name evidence="1" type="ORF">LCGC14_1817420</name>
</gene>
<dbReference type="AlphaFoldDB" id="A0A0F9IZP9"/>
<evidence type="ECO:0000313" key="1">
    <source>
        <dbReference type="EMBL" id="KKL99140.1"/>
    </source>
</evidence>
<name>A0A0F9IZP9_9ZZZZ</name>
<reference evidence="1" key="1">
    <citation type="journal article" date="2015" name="Nature">
        <title>Complex archaea that bridge the gap between prokaryotes and eukaryotes.</title>
        <authorList>
            <person name="Spang A."/>
            <person name="Saw J.H."/>
            <person name="Jorgensen S.L."/>
            <person name="Zaremba-Niedzwiedzka K."/>
            <person name="Martijn J."/>
            <person name="Lind A.E."/>
            <person name="van Eijk R."/>
            <person name="Schleper C."/>
            <person name="Guy L."/>
            <person name="Ettema T.J."/>
        </authorList>
    </citation>
    <scope>NUCLEOTIDE SEQUENCE</scope>
</reference>
<sequence>MGLELTLVGNMITRDREIALAVSIPVFQEYRDVLSRSENRKQLGLSTDDVDAILLFIATVGRPTDIS</sequence>
<organism evidence="1">
    <name type="scientific">marine sediment metagenome</name>
    <dbReference type="NCBI Taxonomy" id="412755"/>
    <lineage>
        <taxon>unclassified sequences</taxon>
        <taxon>metagenomes</taxon>
        <taxon>ecological metagenomes</taxon>
    </lineage>
</organism>
<protein>
    <submittedName>
        <fullName evidence="1">Uncharacterized protein</fullName>
    </submittedName>
</protein>